<keyword evidence="3" id="KW-1185">Reference proteome</keyword>
<comment type="caution">
    <text evidence="2">The sequence shown here is derived from an EMBL/GenBank/DDBJ whole genome shotgun (WGS) entry which is preliminary data.</text>
</comment>
<proteinExistence type="predicted"/>
<dbReference type="Proteomes" id="UP001549366">
    <property type="component" value="Unassembled WGS sequence"/>
</dbReference>
<evidence type="ECO:0000313" key="3">
    <source>
        <dbReference type="Proteomes" id="UP001549366"/>
    </source>
</evidence>
<protein>
    <submittedName>
        <fullName evidence="2">Uncharacterized protein</fullName>
    </submittedName>
</protein>
<reference evidence="2 3" key="1">
    <citation type="submission" date="2024-06" db="EMBL/GenBank/DDBJ databases">
        <title>Genomic Encyclopedia of Type Strains, Phase V (KMG-V): Genome sequencing to study the core and pangenomes of soil and plant-associated prokaryotes.</title>
        <authorList>
            <person name="Whitman W."/>
        </authorList>
    </citation>
    <scope>NUCLEOTIDE SEQUENCE [LARGE SCALE GENOMIC DNA]</scope>
    <source>
        <strain evidence="2 3">NE40</strain>
    </source>
</reference>
<accession>A0ABV2SDG6</accession>
<organism evidence="2 3">
    <name type="scientific">Endozoicomonas lisbonensis</name>
    <dbReference type="NCBI Taxonomy" id="3120522"/>
    <lineage>
        <taxon>Bacteria</taxon>
        <taxon>Pseudomonadati</taxon>
        <taxon>Pseudomonadota</taxon>
        <taxon>Gammaproteobacteria</taxon>
        <taxon>Oceanospirillales</taxon>
        <taxon>Endozoicomonadaceae</taxon>
        <taxon>Endozoicomonas</taxon>
    </lineage>
</organism>
<evidence type="ECO:0000313" key="2">
    <source>
        <dbReference type="EMBL" id="MET4755793.1"/>
    </source>
</evidence>
<gene>
    <name evidence="2" type="ORF">V5J35_000985</name>
</gene>
<sequence>MENARQLLIYTRAFFKESLKSSIKTFSLSYGSASPFRKRRRVYDAEKSSEMICHLREHFDTNELLNVLHVLDPLDRAGNCHEYAMVAIDHGVQARIPNIWLVGQNLHQFLVLADSAGFNDLTVNEFCQYEDSSFWVCDPWFNIHCKMHLYHLMVMGKSTQWEHEGKEIYIDDNNTEPASVWSNRLLLEKMQFIKMTDSEGQPTDNWKPISHPSAPPESYW</sequence>
<dbReference type="EMBL" id="JBEWTB010000002">
    <property type="protein sequence ID" value="MET4755793.1"/>
    <property type="molecule type" value="Genomic_DNA"/>
</dbReference>
<feature type="region of interest" description="Disordered" evidence="1">
    <location>
        <begin position="198"/>
        <end position="220"/>
    </location>
</feature>
<dbReference type="RefSeq" id="WP_354010176.1">
    <property type="nucleotide sequence ID" value="NZ_JBEWTA010000001.1"/>
</dbReference>
<name>A0ABV2SDG6_9GAMM</name>
<evidence type="ECO:0000256" key="1">
    <source>
        <dbReference type="SAM" id="MobiDB-lite"/>
    </source>
</evidence>